<dbReference type="Proteomes" id="UP000007800">
    <property type="component" value="Unassembled WGS sequence"/>
</dbReference>
<gene>
    <name evidence="2" type="ORF">Pmar_PMAR012979</name>
</gene>
<proteinExistence type="predicted"/>
<sequence length="109" mass="11963">VDLLSRQNAAAGKPPVGPSPRGTPRDSLSADLRDKGPKEKSIDAATETEISQSQAELCQTEEPDVVSRKTQTDVLPEPEVKHNDEEYAELEKRLEEAQQDAIGLQRKAE</sequence>
<feature type="region of interest" description="Disordered" evidence="1">
    <location>
        <begin position="1"/>
        <end position="83"/>
    </location>
</feature>
<feature type="compositionally biased region" description="Basic and acidic residues" evidence="1">
    <location>
        <begin position="31"/>
        <end position="42"/>
    </location>
</feature>
<dbReference type="GeneID" id="9047334"/>
<dbReference type="InParanoid" id="C5LLH9"/>
<keyword evidence="3" id="KW-1185">Reference proteome</keyword>
<evidence type="ECO:0000313" key="2">
    <source>
        <dbReference type="EMBL" id="EER02414.1"/>
    </source>
</evidence>
<accession>C5LLH9</accession>
<dbReference type="AlphaFoldDB" id="C5LLH9"/>
<name>C5LLH9_PERM5</name>
<dbReference type="OrthoDB" id="448166at2759"/>
<feature type="compositionally biased region" description="Polar residues" evidence="1">
    <location>
        <begin position="48"/>
        <end position="57"/>
    </location>
</feature>
<organism evidence="3">
    <name type="scientific">Perkinsus marinus (strain ATCC 50983 / TXsc)</name>
    <dbReference type="NCBI Taxonomy" id="423536"/>
    <lineage>
        <taxon>Eukaryota</taxon>
        <taxon>Sar</taxon>
        <taxon>Alveolata</taxon>
        <taxon>Perkinsozoa</taxon>
        <taxon>Perkinsea</taxon>
        <taxon>Perkinsida</taxon>
        <taxon>Perkinsidae</taxon>
        <taxon>Perkinsus</taxon>
    </lineage>
</organism>
<dbReference type="RefSeq" id="XP_002769696.1">
    <property type="nucleotide sequence ID" value="XM_002769650.1"/>
</dbReference>
<evidence type="ECO:0000256" key="1">
    <source>
        <dbReference type="SAM" id="MobiDB-lite"/>
    </source>
</evidence>
<feature type="non-terminal residue" evidence="2">
    <location>
        <position position="1"/>
    </location>
</feature>
<dbReference type="EMBL" id="GG683176">
    <property type="protein sequence ID" value="EER02414.1"/>
    <property type="molecule type" value="Genomic_DNA"/>
</dbReference>
<evidence type="ECO:0000313" key="3">
    <source>
        <dbReference type="Proteomes" id="UP000007800"/>
    </source>
</evidence>
<reference evidence="2 3" key="1">
    <citation type="submission" date="2008-07" db="EMBL/GenBank/DDBJ databases">
        <authorList>
            <person name="El-Sayed N."/>
            <person name="Caler E."/>
            <person name="Inman J."/>
            <person name="Amedeo P."/>
            <person name="Hass B."/>
            <person name="Wortman J."/>
        </authorList>
    </citation>
    <scope>NUCLEOTIDE SEQUENCE [LARGE SCALE GENOMIC DNA]</scope>
    <source>
        <strain evidence="3">ATCC 50983 / TXsc</strain>
    </source>
</reference>
<protein>
    <submittedName>
        <fullName evidence="2">Uncharacterized protein</fullName>
    </submittedName>
</protein>